<dbReference type="PROSITE" id="PS00108">
    <property type="entry name" value="PROTEIN_KINASE_ST"/>
    <property type="match status" value="1"/>
</dbReference>
<dbReference type="GO" id="GO:0004697">
    <property type="term" value="F:diacylglycerol-dependent serine/threonine kinase activity"/>
    <property type="evidence" value="ECO:0007669"/>
    <property type="project" value="UniProtKB-EC"/>
</dbReference>
<evidence type="ECO:0000259" key="15">
    <source>
        <dbReference type="PROSITE" id="PS50011"/>
    </source>
</evidence>
<feature type="binding site" evidence="12">
    <location>
        <position position="552"/>
    </location>
    <ligand>
        <name>ATP</name>
        <dbReference type="ChEBI" id="CHEBI:30616"/>
    </ligand>
</feature>
<dbReference type="SUPFAM" id="SSF56112">
    <property type="entry name" value="Protein kinase-like (PK-like)"/>
    <property type="match status" value="1"/>
</dbReference>
<dbReference type="InterPro" id="IPR035892">
    <property type="entry name" value="C2_domain_sf"/>
</dbReference>
<comment type="catalytic activity">
    <reaction evidence="9">
        <text>L-threonyl-[protein] + ATP = O-phospho-L-threonyl-[protein] + ADP + H(+)</text>
        <dbReference type="Rhea" id="RHEA:46608"/>
        <dbReference type="Rhea" id="RHEA-COMP:11060"/>
        <dbReference type="Rhea" id="RHEA-COMP:11605"/>
        <dbReference type="ChEBI" id="CHEBI:15378"/>
        <dbReference type="ChEBI" id="CHEBI:30013"/>
        <dbReference type="ChEBI" id="CHEBI:30616"/>
        <dbReference type="ChEBI" id="CHEBI:61977"/>
        <dbReference type="ChEBI" id="CHEBI:456216"/>
        <dbReference type="EC" id="2.7.11.1"/>
    </reaction>
</comment>
<feature type="region of interest" description="Disordered" evidence="13">
    <location>
        <begin position="410"/>
        <end position="430"/>
    </location>
</feature>
<dbReference type="PROSITE" id="PS00107">
    <property type="entry name" value="PROTEIN_KINASE_ATP"/>
    <property type="match status" value="1"/>
</dbReference>
<keyword evidence="6 12" id="KW-0067">ATP-binding</keyword>
<keyword evidence="2" id="KW-0723">Serine/threonine-protein kinase</keyword>
<dbReference type="InterPro" id="IPR008271">
    <property type="entry name" value="Ser/Thr_kinase_AS"/>
</dbReference>
<dbReference type="FunFam" id="1.10.287.160:FF:000001">
    <property type="entry name" value="Putative serine/threonine-protein kinase N2"/>
    <property type="match status" value="1"/>
</dbReference>
<dbReference type="InterPro" id="IPR000008">
    <property type="entry name" value="C2_dom"/>
</dbReference>
<dbReference type="GO" id="GO:0005524">
    <property type="term" value="F:ATP binding"/>
    <property type="evidence" value="ECO:0007669"/>
    <property type="project" value="UniProtKB-UniRule"/>
</dbReference>
<evidence type="ECO:0000256" key="11">
    <source>
        <dbReference type="PROSITE-ProRule" id="PRU01207"/>
    </source>
</evidence>
<dbReference type="PROSITE" id="PS51860">
    <property type="entry name" value="REM_1"/>
    <property type="match status" value="2"/>
</dbReference>
<sequence>NSDPMARKIEALKKQLHVEMKVKQGAENMIQMYSASKERKLLATAQQMLQDSKTKIEIIRMHIVKVSQSAGGMEDTMDPAVRMGTTISALELRIEELRHHLRIEAAVAEGAKNVLKILGGSRVQDRKFLAEAQGRLQESSQKIDLLRLSLERQLSELSPNHPKRALIKQELVNTSSLGARHGSIQPASVIKPTALTGTLEVRLMGCQDLLENVPGRSRMTSSSPVCGSPSDLRSLSRTRVGLGIHGRSVAGKYLRNEEPCNEVLAVLKVDNKVVGQTNWGPVNNQAWDQSFVIDLDRSRELEIAVYWRDWRELCAVKFLRLDDFLDNERHGMCLSLEPQGVLFAEVMFCNPVIERKPKLQRQKRIFPKQKGKEFLRAPQMNINVAAWGRLMMSFLPPCSSVSTLSPPLHDPIHTDFSPGPPQSPADSVSKLSSDFPVAKLTFADEAPPKPPRLFLVGTSKESTPSPADSPKWLTQLFDFPFPVQHFCPNMSYPFISVYASFGYCLSHSSLFVCRKKMVQLEDFHCIAMLGRGHFGKVLLAQYKPTGKLYAIKALKKKDIIRRDEIDSLNCEKRIFEVVNSSDHPFLVNMFACFQTPHHACFVMEYTPGGDLMMRIHEDVFPEHMAQFYTACVVLGLQFLHEKKIVYRDLKLDNLLLDAEGFVKIADFGLCKEGIGFGDRTNTFCGTPEFLAPEVLTDISYTRAVDWWGLGVLIYEMLVGESPFPGDDEEEVFDSIVNDEVHYPRFLSAEALAIIRKV</sequence>
<keyword evidence="4 12" id="KW-0547">Nucleotide-binding</keyword>
<dbReference type="Gene3D" id="3.30.200.20">
    <property type="entry name" value="Phosphorylase Kinase, domain 1"/>
    <property type="match status" value="1"/>
</dbReference>
<evidence type="ECO:0000256" key="1">
    <source>
        <dbReference type="ARBA" id="ARBA00005490"/>
    </source>
</evidence>
<dbReference type="InterPro" id="IPR011009">
    <property type="entry name" value="Kinase-like_dom_sf"/>
</dbReference>
<dbReference type="FunFam" id="1.10.287.160:FF:000003">
    <property type="entry name" value="Putative serine/threonine-protein kinase N2"/>
    <property type="match status" value="1"/>
</dbReference>
<evidence type="ECO:0000256" key="4">
    <source>
        <dbReference type="ARBA" id="ARBA00022741"/>
    </source>
</evidence>
<dbReference type="SUPFAM" id="SSF49562">
    <property type="entry name" value="C2 domain (Calcium/lipid-binding domain, CaLB)"/>
    <property type="match status" value="1"/>
</dbReference>
<dbReference type="AlphaFoldDB" id="A0A091GKD1"/>
<comment type="catalytic activity">
    <reaction evidence="10">
        <text>L-seryl-[protein] + ATP = O-phospho-L-seryl-[protein] + ADP + H(+)</text>
        <dbReference type="Rhea" id="RHEA:17989"/>
        <dbReference type="Rhea" id="RHEA-COMP:9863"/>
        <dbReference type="Rhea" id="RHEA-COMP:11604"/>
        <dbReference type="ChEBI" id="CHEBI:15378"/>
        <dbReference type="ChEBI" id="CHEBI:29999"/>
        <dbReference type="ChEBI" id="CHEBI:30616"/>
        <dbReference type="ChEBI" id="CHEBI:83421"/>
        <dbReference type="ChEBI" id="CHEBI:456216"/>
        <dbReference type="EC" id="2.7.11.1"/>
    </reaction>
</comment>
<keyword evidence="3" id="KW-0808">Transferase</keyword>
<evidence type="ECO:0000313" key="17">
    <source>
        <dbReference type="EMBL" id="KFO82443.1"/>
    </source>
</evidence>
<dbReference type="GO" id="GO:0035556">
    <property type="term" value="P:intracellular signal transduction"/>
    <property type="evidence" value="ECO:0007669"/>
    <property type="project" value="TreeGrafter"/>
</dbReference>
<dbReference type="PROSITE" id="PS50004">
    <property type="entry name" value="C2"/>
    <property type="match status" value="1"/>
</dbReference>
<keyword evidence="5 17" id="KW-0418">Kinase</keyword>
<evidence type="ECO:0000256" key="5">
    <source>
        <dbReference type="ARBA" id="ARBA00022777"/>
    </source>
</evidence>
<evidence type="ECO:0000259" key="14">
    <source>
        <dbReference type="PROSITE" id="PS50004"/>
    </source>
</evidence>
<keyword evidence="11" id="KW-0175">Coiled coil</keyword>
<dbReference type="Gene3D" id="1.10.287.160">
    <property type="entry name" value="HR1 repeat"/>
    <property type="match status" value="2"/>
</dbReference>
<dbReference type="InterPro" id="IPR011072">
    <property type="entry name" value="HR1_rho-bd"/>
</dbReference>
<evidence type="ECO:0000256" key="9">
    <source>
        <dbReference type="ARBA" id="ARBA00047899"/>
    </source>
</evidence>
<comment type="catalytic activity">
    <reaction evidence="8">
        <text>L-seryl-[protein] + ATP = O-phospho-L-seryl-[protein] + ADP + H(+)</text>
        <dbReference type="Rhea" id="RHEA:17989"/>
        <dbReference type="Rhea" id="RHEA-COMP:9863"/>
        <dbReference type="Rhea" id="RHEA-COMP:11604"/>
        <dbReference type="ChEBI" id="CHEBI:15378"/>
        <dbReference type="ChEBI" id="CHEBI:29999"/>
        <dbReference type="ChEBI" id="CHEBI:30616"/>
        <dbReference type="ChEBI" id="CHEBI:83421"/>
        <dbReference type="ChEBI" id="CHEBI:456216"/>
        <dbReference type="EC" id="2.7.11.13"/>
    </reaction>
</comment>
<feature type="domain" description="C2" evidence="14">
    <location>
        <begin position="180"/>
        <end position="343"/>
    </location>
</feature>
<comment type="similarity">
    <text evidence="1">Belongs to the protein kinase superfamily. AGC Ser/Thr protein kinase family. PKC subfamily.</text>
</comment>
<proteinExistence type="inferred from homology"/>
<dbReference type="SMART" id="SM00220">
    <property type="entry name" value="S_TKc"/>
    <property type="match status" value="1"/>
</dbReference>
<organism evidence="17 18">
    <name type="scientific">Cuculus canorus</name>
    <name type="common">Common cuckoo</name>
    <dbReference type="NCBI Taxonomy" id="55661"/>
    <lineage>
        <taxon>Eukaryota</taxon>
        <taxon>Metazoa</taxon>
        <taxon>Chordata</taxon>
        <taxon>Craniata</taxon>
        <taxon>Vertebrata</taxon>
        <taxon>Euteleostomi</taxon>
        <taxon>Archelosauria</taxon>
        <taxon>Archosauria</taxon>
        <taxon>Dinosauria</taxon>
        <taxon>Saurischia</taxon>
        <taxon>Theropoda</taxon>
        <taxon>Coelurosauria</taxon>
        <taxon>Aves</taxon>
        <taxon>Neognathae</taxon>
        <taxon>Neoaves</taxon>
        <taxon>Otidimorphae</taxon>
        <taxon>Cuculiformes</taxon>
        <taxon>Cuculidae</taxon>
        <taxon>Cuculus</taxon>
    </lineage>
</organism>
<dbReference type="FunFam" id="1.10.510.10:FF:000210">
    <property type="entry name" value="Non-specific serine/threonine protein kinase"/>
    <property type="match status" value="1"/>
</dbReference>
<dbReference type="InterPro" id="IPR000719">
    <property type="entry name" value="Prot_kinase_dom"/>
</dbReference>
<dbReference type="FunFam" id="3.30.200.20:FF:000321">
    <property type="entry name" value="serine/threonine-protein kinase N3 isoform X1"/>
    <property type="match status" value="1"/>
</dbReference>
<dbReference type="InterPro" id="IPR050236">
    <property type="entry name" value="Ser_Thr_kinase_AGC"/>
</dbReference>
<dbReference type="Gene3D" id="1.10.510.10">
    <property type="entry name" value="Transferase(Phosphotransferase) domain 1"/>
    <property type="match status" value="1"/>
</dbReference>
<name>A0A091GKD1_CUCCA</name>
<evidence type="ECO:0000256" key="7">
    <source>
        <dbReference type="ARBA" id="ARBA00047272"/>
    </source>
</evidence>
<gene>
    <name evidence="17" type="ORF">N303_06098</name>
</gene>
<dbReference type="PANTHER" id="PTHR24356:SF318">
    <property type="entry name" value="SERINE_THREONINE-PROTEIN KINASE N3"/>
    <property type="match status" value="1"/>
</dbReference>
<dbReference type="STRING" id="55661.A0A091GKD1"/>
<dbReference type="PANTHER" id="PTHR24356">
    <property type="entry name" value="SERINE/THREONINE-PROTEIN KINASE"/>
    <property type="match status" value="1"/>
</dbReference>
<evidence type="ECO:0000256" key="6">
    <source>
        <dbReference type="ARBA" id="ARBA00022840"/>
    </source>
</evidence>
<feature type="non-terminal residue" evidence="17">
    <location>
        <position position="757"/>
    </location>
</feature>
<dbReference type="SMART" id="SM00742">
    <property type="entry name" value="Hr1"/>
    <property type="match status" value="2"/>
</dbReference>
<evidence type="ECO:0000259" key="16">
    <source>
        <dbReference type="PROSITE" id="PS51860"/>
    </source>
</evidence>
<evidence type="ECO:0000256" key="8">
    <source>
        <dbReference type="ARBA" id="ARBA00047470"/>
    </source>
</evidence>
<dbReference type="InterPro" id="IPR036274">
    <property type="entry name" value="HR1_rpt_sf"/>
</dbReference>
<comment type="catalytic activity">
    <reaction evidence="7">
        <text>L-threonyl-[protein] + ATP = O-phospho-L-threonyl-[protein] + ADP + H(+)</text>
        <dbReference type="Rhea" id="RHEA:46608"/>
        <dbReference type="Rhea" id="RHEA-COMP:11060"/>
        <dbReference type="Rhea" id="RHEA-COMP:11605"/>
        <dbReference type="ChEBI" id="CHEBI:15378"/>
        <dbReference type="ChEBI" id="CHEBI:30013"/>
        <dbReference type="ChEBI" id="CHEBI:30616"/>
        <dbReference type="ChEBI" id="CHEBI:61977"/>
        <dbReference type="ChEBI" id="CHEBI:456216"/>
        <dbReference type="EC" id="2.7.11.13"/>
    </reaction>
</comment>
<dbReference type="CDD" id="cd11637">
    <property type="entry name" value="HR1_PKN3_3"/>
    <property type="match status" value="1"/>
</dbReference>
<feature type="non-terminal residue" evidence="17">
    <location>
        <position position="1"/>
    </location>
</feature>
<dbReference type="EMBL" id="KL448313">
    <property type="protein sequence ID" value="KFO82443.1"/>
    <property type="molecule type" value="Genomic_DNA"/>
</dbReference>
<accession>A0A091GKD1</accession>
<dbReference type="Proteomes" id="UP000053760">
    <property type="component" value="Unassembled WGS sequence"/>
</dbReference>
<dbReference type="InterPro" id="IPR017441">
    <property type="entry name" value="Protein_kinase_ATP_BS"/>
</dbReference>
<dbReference type="PROSITE" id="PS50011">
    <property type="entry name" value="PROTEIN_KINASE_DOM"/>
    <property type="match status" value="1"/>
</dbReference>
<evidence type="ECO:0000256" key="10">
    <source>
        <dbReference type="ARBA" id="ARBA00048679"/>
    </source>
</evidence>
<evidence type="ECO:0000256" key="3">
    <source>
        <dbReference type="ARBA" id="ARBA00022679"/>
    </source>
</evidence>
<dbReference type="Pfam" id="PF00069">
    <property type="entry name" value="Pkinase"/>
    <property type="match status" value="1"/>
</dbReference>
<keyword evidence="18" id="KW-1185">Reference proteome</keyword>
<evidence type="ECO:0000313" key="18">
    <source>
        <dbReference type="Proteomes" id="UP000053760"/>
    </source>
</evidence>
<evidence type="ECO:0000256" key="12">
    <source>
        <dbReference type="PROSITE-ProRule" id="PRU10141"/>
    </source>
</evidence>
<evidence type="ECO:0000256" key="2">
    <source>
        <dbReference type="ARBA" id="ARBA00022527"/>
    </source>
</evidence>
<feature type="domain" description="REM-1" evidence="16">
    <location>
        <begin position="1"/>
        <end position="72"/>
    </location>
</feature>
<dbReference type="SUPFAM" id="SSF46585">
    <property type="entry name" value="HR1 repeat"/>
    <property type="match status" value="2"/>
</dbReference>
<protein>
    <submittedName>
        <fullName evidence="17">Serine/threonine-protein kinase N2</fullName>
    </submittedName>
</protein>
<evidence type="ECO:0000256" key="13">
    <source>
        <dbReference type="SAM" id="MobiDB-lite"/>
    </source>
</evidence>
<reference evidence="17 18" key="1">
    <citation type="submission" date="2014-04" db="EMBL/GenBank/DDBJ databases">
        <title>Genome evolution of avian class.</title>
        <authorList>
            <person name="Zhang G."/>
            <person name="Li C."/>
        </authorList>
    </citation>
    <scope>NUCLEOTIDE SEQUENCE [LARGE SCALE GENOMIC DNA]</scope>
    <source>
        <strain evidence="17">BGI_N303</strain>
    </source>
</reference>
<feature type="domain" description="REM-1" evidence="16">
    <location>
        <begin position="76"/>
        <end position="159"/>
    </location>
</feature>
<dbReference type="Pfam" id="PF02185">
    <property type="entry name" value="HR1"/>
    <property type="match status" value="2"/>
</dbReference>
<feature type="domain" description="Protein kinase" evidence="15">
    <location>
        <begin position="523"/>
        <end position="757"/>
    </location>
</feature>